<dbReference type="Proteomes" id="UP000501421">
    <property type="component" value="Plasmid pGspE55-1"/>
</dbReference>
<evidence type="ECO:0000313" key="4">
    <source>
        <dbReference type="Proteomes" id="UP000501421"/>
    </source>
</evidence>
<keyword evidence="3" id="KW-0614">Plasmid</keyword>
<sequence>MKIKTITAIILCFAALAGCKHQDQPANIAKQHATNQQDQRSQKIAALTDMQQNQAAQQYARTFLGKKAPSFSFADQNGNIHSLQSFKGKKVLLEFASTACPTCQHVHPVLSRWTKKQKQIHWIQVFPIEPKASVERFLKRTHDESQHLVLMMSGHPDATSPDRLIEQYQIDYVPTFLFIDESGKIQMTYIGNVDEATLDHLNRLAFQEK</sequence>
<keyword evidence="1" id="KW-0732">Signal</keyword>
<reference evidence="4" key="1">
    <citation type="journal article" date="2020" name="Microbiol. Resour. Announc.">
        <title>Complete Genome Sequence of Geobacillus sp. Strain E55-1, Isolated from Mine Geyser in Japan.</title>
        <authorList>
            <person name="Miyazaki K."/>
            <person name="Hase E."/>
            <person name="Tokito N."/>
        </authorList>
    </citation>
    <scope>NUCLEOTIDE SEQUENCE [LARGE SCALE GENOMIC DNA]</scope>
    <source>
        <strain evidence="4">E55-1</strain>
        <plasmid evidence="4">pGspE55-1</plasmid>
    </source>
</reference>
<organism evidence="3 4">
    <name type="scientific">Geobacillus subterraneus</name>
    <dbReference type="NCBI Taxonomy" id="129338"/>
    <lineage>
        <taxon>Bacteria</taxon>
        <taxon>Bacillati</taxon>
        <taxon>Bacillota</taxon>
        <taxon>Bacilli</taxon>
        <taxon>Bacillales</taxon>
        <taxon>Anoxybacillaceae</taxon>
        <taxon>Geobacillus</taxon>
    </lineage>
</organism>
<dbReference type="EMBL" id="AP022558">
    <property type="protein sequence ID" value="BBW98910.1"/>
    <property type="molecule type" value="Genomic_DNA"/>
</dbReference>
<accession>A0A679FRZ6</accession>
<dbReference type="InterPro" id="IPR050553">
    <property type="entry name" value="Thioredoxin_ResA/DsbE_sf"/>
</dbReference>
<dbReference type="Gene3D" id="3.40.30.10">
    <property type="entry name" value="Glutaredoxin"/>
    <property type="match status" value="1"/>
</dbReference>
<dbReference type="SUPFAM" id="SSF52833">
    <property type="entry name" value="Thioredoxin-like"/>
    <property type="match status" value="1"/>
</dbReference>
<dbReference type="AlphaFoldDB" id="A0A679FRZ6"/>
<evidence type="ECO:0000259" key="2">
    <source>
        <dbReference type="PROSITE" id="PS51352"/>
    </source>
</evidence>
<dbReference type="GO" id="GO:0016491">
    <property type="term" value="F:oxidoreductase activity"/>
    <property type="evidence" value="ECO:0007669"/>
    <property type="project" value="InterPro"/>
</dbReference>
<dbReference type="InterPro" id="IPR013740">
    <property type="entry name" value="Redoxin"/>
</dbReference>
<keyword evidence="4" id="KW-1185">Reference proteome</keyword>
<dbReference type="CDD" id="cd02966">
    <property type="entry name" value="TlpA_like_family"/>
    <property type="match status" value="1"/>
</dbReference>
<dbReference type="PROSITE" id="PS51352">
    <property type="entry name" value="THIOREDOXIN_2"/>
    <property type="match status" value="1"/>
</dbReference>
<evidence type="ECO:0000313" key="3">
    <source>
        <dbReference type="EMBL" id="BBW98910.1"/>
    </source>
</evidence>
<dbReference type="InterPro" id="IPR013766">
    <property type="entry name" value="Thioredoxin_domain"/>
</dbReference>
<dbReference type="PROSITE" id="PS51257">
    <property type="entry name" value="PROKAR_LIPOPROTEIN"/>
    <property type="match status" value="1"/>
</dbReference>
<dbReference type="InterPro" id="IPR036249">
    <property type="entry name" value="Thioredoxin-like_sf"/>
</dbReference>
<dbReference type="Pfam" id="PF08534">
    <property type="entry name" value="Redoxin"/>
    <property type="match status" value="1"/>
</dbReference>
<evidence type="ECO:0000256" key="1">
    <source>
        <dbReference type="SAM" id="SignalP"/>
    </source>
</evidence>
<dbReference type="RefSeq" id="WP_172418887.1">
    <property type="nucleotide sequence ID" value="NZ_AP022558.1"/>
</dbReference>
<dbReference type="PANTHER" id="PTHR42852:SF13">
    <property type="entry name" value="PROTEIN DIPZ"/>
    <property type="match status" value="1"/>
</dbReference>
<gene>
    <name evidence="3" type="ORF">GsuE55_37430</name>
</gene>
<feature type="domain" description="Thioredoxin" evidence="2">
    <location>
        <begin position="62"/>
        <end position="209"/>
    </location>
</feature>
<feature type="chain" id="PRO_5039401079" evidence="1">
    <location>
        <begin position="18"/>
        <end position="209"/>
    </location>
</feature>
<geneLocation type="plasmid" evidence="3 4">
    <name>pGspE55-1</name>
</geneLocation>
<name>A0A679FRZ6_9BACL</name>
<feature type="signal peptide" evidence="1">
    <location>
        <begin position="1"/>
        <end position="17"/>
    </location>
</feature>
<protein>
    <submittedName>
        <fullName evidence="3">Thiol:disulfide interchange protein tlpA</fullName>
    </submittedName>
</protein>
<dbReference type="PANTHER" id="PTHR42852">
    <property type="entry name" value="THIOL:DISULFIDE INTERCHANGE PROTEIN DSBE"/>
    <property type="match status" value="1"/>
</dbReference>
<proteinExistence type="predicted"/>